<feature type="transmembrane region" description="Helical" evidence="8">
    <location>
        <begin position="102"/>
        <end position="125"/>
    </location>
</feature>
<dbReference type="InterPro" id="IPR036259">
    <property type="entry name" value="MFS_trans_sf"/>
</dbReference>
<dbReference type="PRINTS" id="PR01036">
    <property type="entry name" value="TCRTETB"/>
</dbReference>
<feature type="transmembrane region" description="Helical" evidence="8">
    <location>
        <begin position="430"/>
        <end position="450"/>
    </location>
</feature>
<evidence type="ECO:0000256" key="7">
    <source>
        <dbReference type="SAM" id="MobiDB-lite"/>
    </source>
</evidence>
<protein>
    <submittedName>
        <fullName evidence="10">Major Facilitator Superfamily protein</fullName>
    </submittedName>
</protein>
<evidence type="ECO:0000256" key="1">
    <source>
        <dbReference type="ARBA" id="ARBA00004651"/>
    </source>
</evidence>
<dbReference type="CDD" id="cd17321">
    <property type="entry name" value="MFS_MMR_MDR_like"/>
    <property type="match status" value="1"/>
</dbReference>
<dbReference type="Pfam" id="PF07690">
    <property type="entry name" value="MFS_1"/>
    <property type="match status" value="1"/>
</dbReference>
<accession>A0A1H2IPV3</accession>
<feature type="transmembrane region" description="Helical" evidence="8">
    <location>
        <begin position="47"/>
        <end position="65"/>
    </location>
</feature>
<keyword evidence="6 8" id="KW-0472">Membrane</keyword>
<keyword evidence="5 8" id="KW-1133">Transmembrane helix</keyword>
<dbReference type="PANTHER" id="PTHR42718">
    <property type="entry name" value="MAJOR FACILITATOR SUPERFAMILY MULTIDRUG TRANSPORTER MFSC"/>
    <property type="match status" value="1"/>
</dbReference>
<name>A0A1H2IPV3_9ACTN</name>
<evidence type="ECO:0000313" key="11">
    <source>
        <dbReference type="Proteomes" id="UP000182977"/>
    </source>
</evidence>
<feature type="domain" description="Major facilitator superfamily (MFS) profile" evidence="9">
    <location>
        <begin position="11"/>
        <end position="455"/>
    </location>
</feature>
<keyword evidence="3" id="KW-1003">Cell membrane</keyword>
<keyword evidence="2" id="KW-0813">Transport</keyword>
<feature type="transmembrane region" description="Helical" evidence="8">
    <location>
        <begin position="12"/>
        <end position="35"/>
    </location>
</feature>
<dbReference type="EMBL" id="LT629791">
    <property type="protein sequence ID" value="SDU45868.1"/>
    <property type="molecule type" value="Genomic_DNA"/>
</dbReference>
<organism evidence="10 11">
    <name type="scientific">Jiangella alkaliphila</name>
    <dbReference type="NCBI Taxonomy" id="419479"/>
    <lineage>
        <taxon>Bacteria</taxon>
        <taxon>Bacillati</taxon>
        <taxon>Actinomycetota</taxon>
        <taxon>Actinomycetes</taxon>
        <taxon>Jiangellales</taxon>
        <taxon>Jiangellaceae</taxon>
        <taxon>Jiangella</taxon>
    </lineage>
</organism>
<feature type="transmembrane region" description="Helical" evidence="8">
    <location>
        <begin position="137"/>
        <end position="158"/>
    </location>
</feature>
<dbReference type="PANTHER" id="PTHR42718:SF46">
    <property type="entry name" value="BLR6921 PROTEIN"/>
    <property type="match status" value="1"/>
</dbReference>
<dbReference type="Gene3D" id="1.20.1720.10">
    <property type="entry name" value="Multidrug resistance protein D"/>
    <property type="match status" value="1"/>
</dbReference>
<dbReference type="GO" id="GO:0005886">
    <property type="term" value="C:plasma membrane"/>
    <property type="evidence" value="ECO:0007669"/>
    <property type="project" value="UniProtKB-SubCell"/>
</dbReference>
<feature type="transmembrane region" description="Helical" evidence="8">
    <location>
        <begin position="332"/>
        <end position="354"/>
    </location>
</feature>
<dbReference type="InterPro" id="IPR011701">
    <property type="entry name" value="MFS"/>
</dbReference>
<evidence type="ECO:0000256" key="2">
    <source>
        <dbReference type="ARBA" id="ARBA00022448"/>
    </source>
</evidence>
<evidence type="ECO:0000259" key="9">
    <source>
        <dbReference type="PROSITE" id="PS50850"/>
    </source>
</evidence>
<dbReference type="AlphaFoldDB" id="A0A1H2IPV3"/>
<dbReference type="SUPFAM" id="SSF103473">
    <property type="entry name" value="MFS general substrate transporter"/>
    <property type="match status" value="1"/>
</dbReference>
<evidence type="ECO:0000256" key="5">
    <source>
        <dbReference type="ARBA" id="ARBA00022989"/>
    </source>
</evidence>
<evidence type="ECO:0000256" key="4">
    <source>
        <dbReference type="ARBA" id="ARBA00022692"/>
    </source>
</evidence>
<feature type="transmembrane region" description="Helical" evidence="8">
    <location>
        <begin position="404"/>
        <end position="424"/>
    </location>
</feature>
<dbReference type="Proteomes" id="UP000182977">
    <property type="component" value="Chromosome I"/>
</dbReference>
<feature type="compositionally biased region" description="Polar residues" evidence="7">
    <location>
        <begin position="462"/>
        <end position="475"/>
    </location>
</feature>
<keyword evidence="4 8" id="KW-0812">Transmembrane</keyword>
<dbReference type="STRING" id="419479.SAMN04488563_1889"/>
<feature type="region of interest" description="Disordered" evidence="7">
    <location>
        <begin position="455"/>
        <end position="475"/>
    </location>
</feature>
<dbReference type="PROSITE" id="PS50850">
    <property type="entry name" value="MFS"/>
    <property type="match status" value="1"/>
</dbReference>
<proteinExistence type="predicted"/>
<feature type="transmembrane region" description="Helical" evidence="8">
    <location>
        <begin position="303"/>
        <end position="320"/>
    </location>
</feature>
<evidence type="ECO:0000256" key="8">
    <source>
        <dbReference type="SAM" id="Phobius"/>
    </source>
</evidence>
<dbReference type="GO" id="GO:0022857">
    <property type="term" value="F:transmembrane transporter activity"/>
    <property type="evidence" value="ECO:0007669"/>
    <property type="project" value="InterPro"/>
</dbReference>
<dbReference type="Gene3D" id="1.20.1250.20">
    <property type="entry name" value="MFS general substrate transporter like domains"/>
    <property type="match status" value="1"/>
</dbReference>
<evidence type="ECO:0000256" key="3">
    <source>
        <dbReference type="ARBA" id="ARBA00022475"/>
    </source>
</evidence>
<sequence length="475" mass="47215">MHSETRRNATLLAVLCAAQFVLIIDVVIVNVAVPAIQADLGIAPRSLQLTGVAYTVTFGSLLILAGRLGDLYGRRRLLVAGLAVFTAASLACALAESGWQLFAARAAQGVGAALVSPNALALLVGGFRDDRERNRALGVWAAVASAGAVAGQLLGGVITETVGWRGIFLVNLPVGAIAIVAMLRVVPSVRPPRGDGAARLDVAGAALLTVVLGGVSLLLADVVDLPAAGLAAVAVVLTAAVAALVRTERRHPDPVVPGFLLRARPVLVANTSLLLSAGALGATLYVATLVMQTTMGYGPLRTGLGFAPITVIVLLVSPRAGALIERFGAPRLLVAGAALGVAGTGLLAVTAGVADDYWTGVLPGLTLLAIGSGLSYAPTFALATAVPEQHHGRASGLVNTSQEIGAAAGLATLGALAAAAATGGALVDPVVGYGAAAAALAVAGLLALTLRTGQDDGGAGGRSSTTGMTRSVLDS</sequence>
<evidence type="ECO:0000313" key="10">
    <source>
        <dbReference type="EMBL" id="SDU45868.1"/>
    </source>
</evidence>
<evidence type="ECO:0000256" key="6">
    <source>
        <dbReference type="ARBA" id="ARBA00023136"/>
    </source>
</evidence>
<dbReference type="RefSeq" id="WP_046770245.1">
    <property type="nucleotide sequence ID" value="NZ_LBMC01000019.1"/>
</dbReference>
<feature type="transmembrane region" description="Helical" evidence="8">
    <location>
        <begin position="77"/>
        <end position="96"/>
    </location>
</feature>
<feature type="transmembrane region" description="Helical" evidence="8">
    <location>
        <begin position="164"/>
        <end position="186"/>
    </location>
</feature>
<feature type="transmembrane region" description="Helical" evidence="8">
    <location>
        <begin position="198"/>
        <end position="219"/>
    </location>
</feature>
<gene>
    <name evidence="10" type="ORF">SAMN04488563_1889</name>
</gene>
<keyword evidence="11" id="KW-1185">Reference proteome</keyword>
<feature type="transmembrane region" description="Helical" evidence="8">
    <location>
        <begin position="266"/>
        <end position="291"/>
    </location>
</feature>
<dbReference type="InterPro" id="IPR020846">
    <property type="entry name" value="MFS_dom"/>
</dbReference>
<feature type="transmembrane region" description="Helical" evidence="8">
    <location>
        <begin position="360"/>
        <end position="383"/>
    </location>
</feature>
<feature type="transmembrane region" description="Helical" evidence="8">
    <location>
        <begin position="225"/>
        <end position="245"/>
    </location>
</feature>
<reference evidence="11" key="1">
    <citation type="submission" date="2016-10" db="EMBL/GenBank/DDBJ databases">
        <authorList>
            <person name="Varghese N."/>
            <person name="Submissions S."/>
        </authorList>
    </citation>
    <scope>NUCLEOTIDE SEQUENCE [LARGE SCALE GENOMIC DNA]</scope>
    <source>
        <strain evidence="11">DSM 45079</strain>
    </source>
</reference>
<comment type="subcellular location">
    <subcellularLocation>
        <location evidence="1">Cell membrane</location>
        <topology evidence="1">Multi-pass membrane protein</topology>
    </subcellularLocation>
</comment>